<name>A0ACC2X4T4_9TREE</name>
<dbReference type="EMBL" id="JASBWV010000029">
    <property type="protein sequence ID" value="KAJ9118395.1"/>
    <property type="molecule type" value="Genomic_DNA"/>
</dbReference>
<accession>A0ACC2X4T4</accession>
<comment type="caution">
    <text evidence="1">The sequence shown here is derived from an EMBL/GenBank/DDBJ whole genome shotgun (WGS) entry which is preliminary data.</text>
</comment>
<proteinExistence type="predicted"/>
<keyword evidence="2" id="KW-1185">Reference proteome</keyword>
<evidence type="ECO:0000313" key="2">
    <source>
        <dbReference type="Proteomes" id="UP001234202"/>
    </source>
</evidence>
<organism evidence="1 2">
    <name type="scientific">Naganishia onofrii</name>
    <dbReference type="NCBI Taxonomy" id="1851511"/>
    <lineage>
        <taxon>Eukaryota</taxon>
        <taxon>Fungi</taxon>
        <taxon>Dikarya</taxon>
        <taxon>Basidiomycota</taxon>
        <taxon>Agaricomycotina</taxon>
        <taxon>Tremellomycetes</taxon>
        <taxon>Filobasidiales</taxon>
        <taxon>Filobasidiaceae</taxon>
        <taxon>Naganishia</taxon>
    </lineage>
</organism>
<reference evidence="1" key="1">
    <citation type="submission" date="2023-04" db="EMBL/GenBank/DDBJ databases">
        <title>Draft Genome sequencing of Naganishia species isolated from polar environments using Oxford Nanopore Technology.</title>
        <authorList>
            <person name="Leo P."/>
            <person name="Venkateswaran K."/>
        </authorList>
    </citation>
    <scope>NUCLEOTIDE SEQUENCE</scope>
    <source>
        <strain evidence="1">DBVPG 5303</strain>
    </source>
</reference>
<gene>
    <name evidence="1" type="ORF">QFC24_006224</name>
</gene>
<evidence type="ECO:0000313" key="1">
    <source>
        <dbReference type="EMBL" id="KAJ9118395.1"/>
    </source>
</evidence>
<sequence length="155" mass="17644">MTAVKNPAVARCPYYMTTLSRCNSENPDYANLTLRTDYGIKRKAYEIEQETTNVKKAKLQKDSGINGQSVLSAIDSLSFPWSFRLDMMHVLFENIAPQLIMSWRGNYKNEKDDKGKDQPDNRDFVFSDAAWEEIKAEVASSNTMVPSQFALCEPD</sequence>
<dbReference type="Proteomes" id="UP001234202">
    <property type="component" value="Unassembled WGS sequence"/>
</dbReference>
<protein>
    <submittedName>
        <fullName evidence="1">Uncharacterized protein</fullName>
    </submittedName>
</protein>